<accession>A0AAX1L7X9</accession>
<dbReference type="Gene3D" id="1.10.10.10">
    <property type="entry name" value="Winged helix-like DNA-binding domain superfamily/Winged helix DNA-binding domain"/>
    <property type="match status" value="1"/>
</dbReference>
<reference evidence="2" key="1">
    <citation type="submission" date="2021-02" db="EMBL/GenBank/DDBJ databases">
        <title>FDA dAtabase for Regulatory Grade micrObial Sequences (FDA-ARGOS): Supporting development and validation of Infectious Disease Dx tests.</title>
        <authorList>
            <person name="Sproer C."/>
            <person name="Gronow S."/>
            <person name="Severitt S."/>
            <person name="Schroder I."/>
            <person name="Tallon L."/>
            <person name="Sadzewicz L."/>
            <person name="Zhao X."/>
            <person name="Boylan J."/>
            <person name="Ott S."/>
            <person name="Bowen H."/>
            <person name="Vavikolanu K."/>
            <person name="Mehta A."/>
            <person name="Aluvathingal J."/>
            <person name="Nadendla S."/>
            <person name="Lowell S."/>
            <person name="Myers T."/>
            <person name="Yan Y."/>
            <person name="Sichtig H."/>
        </authorList>
    </citation>
    <scope>NUCLEOTIDE SEQUENCE</scope>
    <source>
        <strain evidence="2">FDAARGOS_1191</strain>
    </source>
</reference>
<feature type="domain" description="Schlafen AlbA-2" evidence="1">
    <location>
        <begin position="24"/>
        <end position="141"/>
    </location>
</feature>
<dbReference type="PANTHER" id="PTHR30595">
    <property type="entry name" value="GLPR-RELATED TRANSCRIPTIONAL REPRESSOR"/>
    <property type="match status" value="1"/>
</dbReference>
<dbReference type="Gene3D" id="3.30.950.30">
    <property type="entry name" value="Schlafen, AAA domain"/>
    <property type="match status" value="1"/>
</dbReference>
<evidence type="ECO:0000313" key="2">
    <source>
        <dbReference type="EMBL" id="QRP70521.1"/>
    </source>
</evidence>
<dbReference type="SUPFAM" id="SSF46785">
    <property type="entry name" value="Winged helix' DNA-binding domain"/>
    <property type="match status" value="1"/>
</dbReference>
<dbReference type="InterPro" id="IPR038475">
    <property type="entry name" value="RecG_C_sf"/>
</dbReference>
<evidence type="ECO:0000313" key="3">
    <source>
        <dbReference type="Proteomes" id="UP000617681"/>
    </source>
</evidence>
<organism evidence="2 3">
    <name type="scientific">Corynebacterium glucuronolyticum</name>
    <dbReference type="NCBI Taxonomy" id="39791"/>
    <lineage>
        <taxon>Bacteria</taxon>
        <taxon>Bacillati</taxon>
        <taxon>Actinomycetota</taxon>
        <taxon>Actinomycetes</taxon>
        <taxon>Mycobacteriales</taxon>
        <taxon>Corynebacteriaceae</taxon>
        <taxon>Corynebacterium</taxon>
    </lineage>
</organism>
<dbReference type="Proteomes" id="UP000617681">
    <property type="component" value="Chromosome"/>
</dbReference>
<dbReference type="InterPro" id="IPR038461">
    <property type="entry name" value="Schlafen_AlbA_2_dom_sf"/>
</dbReference>
<protein>
    <submittedName>
        <fullName evidence="2">DNA binding domain-containing protein</fullName>
    </submittedName>
</protein>
<dbReference type="Pfam" id="PF13749">
    <property type="entry name" value="HATPase_c_4"/>
    <property type="match status" value="1"/>
</dbReference>
<dbReference type="EMBL" id="CP069534">
    <property type="protein sequence ID" value="QRP70521.1"/>
    <property type="molecule type" value="Genomic_DNA"/>
</dbReference>
<evidence type="ECO:0000259" key="1">
    <source>
        <dbReference type="Pfam" id="PF04326"/>
    </source>
</evidence>
<gene>
    <name evidence="2" type="ORF">I6J21_12415</name>
</gene>
<sequence length="493" mass="54565">MKVESSQLVDLVERLRSIGTDTMDVEVKSAAHELPRRLARTVSSFANTHGGTIILGLDESTDFTLVDGFKAKNMADSLATVCRDHVTPSISPDIDIVDFEDGQVVVGAIPALAPREQPCYVTAQGKYNGSYTRAHDGNRNLKPYEIDRLEENRQQPEWDLEIVPDATVEDLDREIIEALLGRERTVHGRIFARMSDEDALINLHVLRETADGDVRPTIAGLLTTGIYPQRFFPRLNVTFSSYPGDSKATGLNNQRFLDNQSFVGPIPTLIHDCVDAVQRNSRIGGVIDGIFRKDLPDYPPVAVREAITNALMHRDYSPQARGAQVQVDMYPDRLEIFNPGGLYGMVTEDTLGKAGVSSTRNQYLSQLLESCPYPGGGYVAENRGSGYQEILSQLDQQLLPPPIPKDSLTGFRLTFPMRKPTAPEKRAHDTVTSRDRIIEHASTHATASSRELAAAAGISVSGARRILQELVGEGILERTQPLRSPKQRYKLHR</sequence>
<dbReference type="AlphaFoldDB" id="A0AAX1L7X9"/>
<name>A0AAX1L7X9_9CORY</name>
<proteinExistence type="predicted"/>
<dbReference type="InterPro" id="IPR007421">
    <property type="entry name" value="Schlafen_AlbA_2_dom"/>
</dbReference>
<dbReference type="Gene3D" id="3.30.565.60">
    <property type="match status" value="1"/>
</dbReference>
<dbReference type="Pfam" id="PF04326">
    <property type="entry name" value="SLFN_AlbA_2"/>
    <property type="match status" value="1"/>
</dbReference>
<dbReference type="PANTHER" id="PTHR30595:SF6">
    <property type="entry name" value="SCHLAFEN ALBA-2 DOMAIN-CONTAINING PROTEIN"/>
    <property type="match status" value="1"/>
</dbReference>
<dbReference type="InterPro" id="IPR036390">
    <property type="entry name" value="WH_DNA-bd_sf"/>
</dbReference>
<dbReference type="InterPro" id="IPR036388">
    <property type="entry name" value="WH-like_DNA-bd_sf"/>
</dbReference>